<feature type="transmembrane region" description="Helical" evidence="1">
    <location>
        <begin position="42"/>
        <end position="63"/>
    </location>
</feature>
<dbReference type="RefSeq" id="WP_145305609.1">
    <property type="nucleotide sequence ID" value="NZ_CP037452.1"/>
</dbReference>
<evidence type="ECO:0000256" key="1">
    <source>
        <dbReference type="SAM" id="Phobius"/>
    </source>
</evidence>
<keyword evidence="1" id="KW-0812">Transmembrane</keyword>
<organism evidence="2 3">
    <name type="scientific">Gimesia fumaroli</name>
    <dbReference type="NCBI Taxonomy" id="2527976"/>
    <lineage>
        <taxon>Bacteria</taxon>
        <taxon>Pseudomonadati</taxon>
        <taxon>Planctomycetota</taxon>
        <taxon>Planctomycetia</taxon>
        <taxon>Planctomycetales</taxon>
        <taxon>Planctomycetaceae</taxon>
        <taxon>Gimesia</taxon>
    </lineage>
</organism>
<keyword evidence="1" id="KW-0472">Membrane</keyword>
<proteinExistence type="predicted"/>
<dbReference type="Proteomes" id="UP000318313">
    <property type="component" value="Chromosome"/>
</dbReference>
<keyword evidence="1" id="KW-1133">Transmembrane helix</keyword>
<accession>A0A518I5U1</accession>
<dbReference type="EMBL" id="CP037452">
    <property type="protein sequence ID" value="QDV48470.1"/>
    <property type="molecule type" value="Genomic_DNA"/>
</dbReference>
<dbReference type="KEGG" id="gfm:Enr17x_04820"/>
<reference evidence="2 3" key="1">
    <citation type="submission" date="2019-03" db="EMBL/GenBank/DDBJ databases">
        <title>Deep-cultivation of Planctomycetes and their phenomic and genomic characterization uncovers novel biology.</title>
        <authorList>
            <person name="Wiegand S."/>
            <person name="Jogler M."/>
            <person name="Boedeker C."/>
            <person name="Pinto D."/>
            <person name="Vollmers J."/>
            <person name="Rivas-Marin E."/>
            <person name="Kohn T."/>
            <person name="Peeters S.H."/>
            <person name="Heuer A."/>
            <person name="Rast P."/>
            <person name="Oberbeckmann S."/>
            <person name="Bunk B."/>
            <person name="Jeske O."/>
            <person name="Meyerdierks A."/>
            <person name="Storesund J.E."/>
            <person name="Kallscheuer N."/>
            <person name="Luecker S."/>
            <person name="Lage O.M."/>
            <person name="Pohl T."/>
            <person name="Merkel B.J."/>
            <person name="Hornburger P."/>
            <person name="Mueller R.-W."/>
            <person name="Bruemmer F."/>
            <person name="Labrenz M."/>
            <person name="Spormann A.M."/>
            <person name="Op den Camp H."/>
            <person name="Overmann J."/>
            <person name="Amann R."/>
            <person name="Jetten M.S.M."/>
            <person name="Mascher T."/>
            <person name="Medema M.H."/>
            <person name="Devos D.P."/>
            <person name="Kaster A.-K."/>
            <person name="Ovreas L."/>
            <person name="Rohde M."/>
            <person name="Galperin M.Y."/>
            <person name="Jogler C."/>
        </authorList>
    </citation>
    <scope>NUCLEOTIDE SEQUENCE [LARGE SCALE GENOMIC DNA]</scope>
    <source>
        <strain evidence="2 3">Enr17</strain>
    </source>
</reference>
<keyword evidence="3" id="KW-1185">Reference proteome</keyword>
<protein>
    <submittedName>
        <fullName evidence="2">Uncharacterized protein</fullName>
    </submittedName>
</protein>
<name>A0A518I5U1_9PLAN</name>
<feature type="transmembrane region" description="Helical" evidence="1">
    <location>
        <begin position="6"/>
        <end position="21"/>
    </location>
</feature>
<evidence type="ECO:0000313" key="2">
    <source>
        <dbReference type="EMBL" id="QDV48470.1"/>
    </source>
</evidence>
<sequence>MQQFFHYWSVGAAGAAAFEMLKAYELRGKIEHKRYQALIKSVWFWLAFAGMVVASGFFAWAFYSDSPSPPTNWQLVVVGIAARSIGRSAIEAIVANQKQHLGEGEDDVSIKDAFR</sequence>
<evidence type="ECO:0000313" key="3">
    <source>
        <dbReference type="Proteomes" id="UP000318313"/>
    </source>
</evidence>
<gene>
    <name evidence="2" type="ORF">Enr17x_04820</name>
</gene>
<dbReference type="AlphaFoldDB" id="A0A518I5U1"/>